<protein>
    <recommendedName>
        <fullName evidence="2">USP domain-containing protein</fullName>
    </recommendedName>
</protein>
<dbReference type="AlphaFoldDB" id="A0A4S4F1A4"/>
<dbReference type="GO" id="GO:0005634">
    <property type="term" value="C:nucleus"/>
    <property type="evidence" value="ECO:0007669"/>
    <property type="project" value="TreeGrafter"/>
</dbReference>
<feature type="compositionally biased region" description="Basic residues" evidence="1">
    <location>
        <begin position="243"/>
        <end position="256"/>
    </location>
</feature>
<dbReference type="InterPro" id="IPR050164">
    <property type="entry name" value="Peptidase_C19"/>
</dbReference>
<dbReference type="InterPro" id="IPR038765">
    <property type="entry name" value="Papain-like_cys_pep_sf"/>
</dbReference>
<name>A0A4S4F1A4_CAMSN</name>
<dbReference type="PROSITE" id="PS50235">
    <property type="entry name" value="USP_3"/>
    <property type="match status" value="1"/>
</dbReference>
<dbReference type="PANTHER" id="PTHR24006">
    <property type="entry name" value="UBIQUITIN CARBOXYL-TERMINAL HYDROLASE"/>
    <property type="match status" value="1"/>
</dbReference>
<evidence type="ECO:0000313" key="3">
    <source>
        <dbReference type="EMBL" id="THG23219.1"/>
    </source>
</evidence>
<dbReference type="STRING" id="542762.A0A4S4F1A4"/>
<dbReference type="Proteomes" id="UP000306102">
    <property type="component" value="Unassembled WGS sequence"/>
</dbReference>
<dbReference type="Gene3D" id="3.90.70.10">
    <property type="entry name" value="Cysteine proteinases"/>
    <property type="match status" value="1"/>
</dbReference>
<dbReference type="GO" id="GO:0016579">
    <property type="term" value="P:protein deubiquitination"/>
    <property type="evidence" value="ECO:0007669"/>
    <property type="project" value="InterPro"/>
</dbReference>
<comment type="caution">
    <text evidence="3">The sequence shown here is derived from an EMBL/GenBank/DDBJ whole genome shotgun (WGS) entry which is preliminary data.</text>
</comment>
<dbReference type="SUPFAM" id="SSF54001">
    <property type="entry name" value="Cysteine proteinases"/>
    <property type="match status" value="1"/>
</dbReference>
<dbReference type="GO" id="GO:0005829">
    <property type="term" value="C:cytosol"/>
    <property type="evidence" value="ECO:0007669"/>
    <property type="project" value="TreeGrafter"/>
</dbReference>
<feature type="domain" description="USP" evidence="2">
    <location>
        <begin position="1"/>
        <end position="140"/>
    </location>
</feature>
<dbReference type="InterPro" id="IPR028889">
    <property type="entry name" value="USP"/>
</dbReference>
<gene>
    <name evidence="3" type="ORF">TEA_018994</name>
</gene>
<evidence type="ECO:0000259" key="2">
    <source>
        <dbReference type="PROSITE" id="PS50235"/>
    </source>
</evidence>
<accession>A0A4S4F1A4</accession>
<feature type="region of interest" description="Disordered" evidence="1">
    <location>
        <begin position="234"/>
        <end position="267"/>
    </location>
</feature>
<evidence type="ECO:0000256" key="1">
    <source>
        <dbReference type="SAM" id="MobiDB-lite"/>
    </source>
</evidence>
<keyword evidence="4" id="KW-1185">Reference proteome</keyword>
<dbReference type="InterPro" id="IPR001394">
    <property type="entry name" value="Peptidase_C19_UCH"/>
</dbReference>
<dbReference type="Pfam" id="PF00443">
    <property type="entry name" value="UCH"/>
    <property type="match status" value="1"/>
</dbReference>
<reference evidence="3 4" key="1">
    <citation type="journal article" date="2018" name="Proc. Natl. Acad. Sci. U.S.A.">
        <title>Draft genome sequence of Camellia sinensis var. sinensis provides insights into the evolution of the tea genome and tea quality.</title>
        <authorList>
            <person name="Wei C."/>
            <person name="Yang H."/>
            <person name="Wang S."/>
            <person name="Zhao J."/>
            <person name="Liu C."/>
            <person name="Gao L."/>
            <person name="Xia E."/>
            <person name="Lu Y."/>
            <person name="Tai Y."/>
            <person name="She G."/>
            <person name="Sun J."/>
            <person name="Cao H."/>
            <person name="Tong W."/>
            <person name="Gao Q."/>
            <person name="Li Y."/>
            <person name="Deng W."/>
            <person name="Jiang X."/>
            <person name="Wang W."/>
            <person name="Chen Q."/>
            <person name="Zhang S."/>
            <person name="Li H."/>
            <person name="Wu J."/>
            <person name="Wang P."/>
            <person name="Li P."/>
            <person name="Shi C."/>
            <person name="Zheng F."/>
            <person name="Jian J."/>
            <person name="Huang B."/>
            <person name="Shan D."/>
            <person name="Shi M."/>
            <person name="Fang C."/>
            <person name="Yue Y."/>
            <person name="Li F."/>
            <person name="Li D."/>
            <person name="Wei S."/>
            <person name="Han B."/>
            <person name="Jiang C."/>
            <person name="Yin Y."/>
            <person name="Xia T."/>
            <person name="Zhang Z."/>
            <person name="Bennetzen J.L."/>
            <person name="Zhao S."/>
            <person name="Wan X."/>
        </authorList>
    </citation>
    <scope>NUCLEOTIDE SEQUENCE [LARGE SCALE GENOMIC DNA]</scope>
    <source>
        <strain evidence="4">cv. Shuchazao</strain>
        <tissue evidence="3">Leaf</tissue>
    </source>
</reference>
<sequence>MNTHRIGYPLQSLLLSSRLMVYHGFKFLSRLALSSIIKSLDLSTFCLYTTKEGRYGKINKCITFPNMLDMVLFMTGTDDIPLLNLLYIVVVHLDTLNASFSGHYVSYVKNMQGNWFKIDDTQTKVPTPYSSLFVWNLVGLDKGPHSILKPICKEPRGIGQRPKHLISFIIIDSLPLCTTSHLIPLPYLADRRCHSHAITAVGHSAAALHSLSLLSAHRHCFLLTAAALHSSTKEDEEEGWRRREGRRRRRRKRGGRRTGGGIITGEEEAVAGPEATAVVLRLRRSARRWRWCNDRR</sequence>
<organism evidence="3 4">
    <name type="scientific">Camellia sinensis var. sinensis</name>
    <name type="common">China tea</name>
    <dbReference type="NCBI Taxonomy" id="542762"/>
    <lineage>
        <taxon>Eukaryota</taxon>
        <taxon>Viridiplantae</taxon>
        <taxon>Streptophyta</taxon>
        <taxon>Embryophyta</taxon>
        <taxon>Tracheophyta</taxon>
        <taxon>Spermatophyta</taxon>
        <taxon>Magnoliopsida</taxon>
        <taxon>eudicotyledons</taxon>
        <taxon>Gunneridae</taxon>
        <taxon>Pentapetalae</taxon>
        <taxon>asterids</taxon>
        <taxon>Ericales</taxon>
        <taxon>Theaceae</taxon>
        <taxon>Camellia</taxon>
    </lineage>
</organism>
<dbReference type="GO" id="GO:0004843">
    <property type="term" value="F:cysteine-type deubiquitinase activity"/>
    <property type="evidence" value="ECO:0007669"/>
    <property type="project" value="InterPro"/>
</dbReference>
<dbReference type="EMBL" id="SDRB02000404">
    <property type="protein sequence ID" value="THG23219.1"/>
    <property type="molecule type" value="Genomic_DNA"/>
</dbReference>
<evidence type="ECO:0000313" key="4">
    <source>
        <dbReference type="Proteomes" id="UP000306102"/>
    </source>
</evidence>
<proteinExistence type="predicted"/>
<dbReference type="PANTHER" id="PTHR24006:SF685">
    <property type="entry name" value="UBIQUITIN CARBOXYL-TERMINAL HYDROLASE 15"/>
    <property type="match status" value="1"/>
</dbReference>